<protein>
    <recommendedName>
        <fullName evidence="8">Peptidase S1 domain-containing protein</fullName>
    </recommendedName>
</protein>
<dbReference type="AlphaFoldDB" id="A0A6I8N0T6"/>
<keyword evidence="3 7" id="KW-0378">Hydrolase</keyword>
<gene>
    <name evidence="9" type="primary">LOC114812194</name>
</gene>
<dbReference type="PRINTS" id="PR00722">
    <property type="entry name" value="CHYMOTRYPSIN"/>
</dbReference>
<evidence type="ECO:0000259" key="8">
    <source>
        <dbReference type="PROSITE" id="PS50240"/>
    </source>
</evidence>
<evidence type="ECO:0000256" key="7">
    <source>
        <dbReference type="RuleBase" id="RU363034"/>
    </source>
</evidence>
<dbReference type="InParanoid" id="A0A6I8N0T6"/>
<keyword evidence="2" id="KW-0732">Signal</keyword>
<dbReference type="InterPro" id="IPR018114">
    <property type="entry name" value="TRYPSIN_HIS"/>
</dbReference>
<dbReference type="InterPro" id="IPR050850">
    <property type="entry name" value="Peptidase_S1_Elastase_sf"/>
</dbReference>
<sequence>MWDNLITLYLPEYVSWAGRGGPKPESGNSGESLALCCSSLAGLRLCPLQVAYWRRCQLPLCSGGALGALTGWWGEVGGTGKGRGKRRGGIQGRGLAPSLQAAACSTNHPGVPRYGCPGQLFPTAHRPGLQGEVSLQYLKGEKYDHICGASLISQDWVLTAGHCISKSLSYQVVLGEHDFSVEEGSEQVIPILTEDIFVHPGWNPYCIACGSVNDVALMKLSQKAQLNDKVQLACLPPAGQILPHDTPCFVSGWGTLYTGGPLPDKLQQAQLPVVDHAHCSHQDWWGNDIKESMICAGGDIRSACNGDSGGPLNCRGSDGRWYIQGIASFVYGEGCNTLKKPTVFTRDSAFVSWIEETMANN</sequence>
<dbReference type="PANTHER" id="PTHR24257:SF22">
    <property type="entry name" value="CHYMOTRYPSIN-LIKE ELASTASE FAMILY MEMBER 3B"/>
    <property type="match status" value="1"/>
</dbReference>
<dbReference type="Gene3D" id="2.40.10.10">
    <property type="entry name" value="Trypsin-like serine proteases"/>
    <property type="match status" value="2"/>
</dbReference>
<reference evidence="9 10" key="1">
    <citation type="journal article" date="2008" name="Nature">
        <title>Genome analysis of the platypus reveals unique signatures of evolution.</title>
        <authorList>
            <person name="Warren W.C."/>
            <person name="Hillier L.W."/>
            <person name="Marshall Graves J.A."/>
            <person name="Birney E."/>
            <person name="Ponting C.P."/>
            <person name="Grutzner F."/>
            <person name="Belov K."/>
            <person name="Miller W."/>
            <person name="Clarke L."/>
            <person name="Chinwalla A.T."/>
            <person name="Yang S.P."/>
            <person name="Heger A."/>
            <person name="Locke D.P."/>
            <person name="Miethke P."/>
            <person name="Waters P.D."/>
            <person name="Veyrunes F."/>
            <person name="Fulton L."/>
            <person name="Fulton B."/>
            <person name="Graves T."/>
            <person name="Wallis J."/>
            <person name="Puente X.S."/>
            <person name="Lopez-Otin C."/>
            <person name="Ordonez G.R."/>
            <person name="Eichler E.E."/>
            <person name="Chen L."/>
            <person name="Cheng Z."/>
            <person name="Deakin J.E."/>
            <person name="Alsop A."/>
            <person name="Thompson K."/>
            <person name="Kirby P."/>
            <person name="Papenfuss A.T."/>
            <person name="Wakefield M.J."/>
            <person name="Olender T."/>
            <person name="Lancet D."/>
            <person name="Huttley G.A."/>
            <person name="Smit A.F."/>
            <person name="Pask A."/>
            <person name="Temple-Smith P."/>
            <person name="Batzer M.A."/>
            <person name="Walker J.A."/>
            <person name="Konkel M.K."/>
            <person name="Harris R.S."/>
            <person name="Whittington C.M."/>
            <person name="Wong E.S."/>
            <person name="Gemmell N.J."/>
            <person name="Buschiazzo E."/>
            <person name="Vargas Jentzsch I.M."/>
            <person name="Merkel A."/>
            <person name="Schmitz J."/>
            <person name="Zemann A."/>
            <person name="Churakov G."/>
            <person name="Kriegs J.O."/>
            <person name="Brosius J."/>
            <person name="Murchison E.P."/>
            <person name="Sachidanandam R."/>
            <person name="Smith C."/>
            <person name="Hannon G.J."/>
            <person name="Tsend-Ayush E."/>
            <person name="McMillan D."/>
            <person name="Attenborough R."/>
            <person name="Rens W."/>
            <person name="Ferguson-Smith M."/>
            <person name="Lefevre C.M."/>
            <person name="Sharp J.A."/>
            <person name="Nicholas K.R."/>
            <person name="Ray D.A."/>
            <person name="Kube M."/>
            <person name="Reinhardt R."/>
            <person name="Pringle T.H."/>
            <person name="Taylor J."/>
            <person name="Jones R.C."/>
            <person name="Nixon B."/>
            <person name="Dacheux J.L."/>
            <person name="Niwa H."/>
            <person name="Sekita Y."/>
            <person name="Huang X."/>
            <person name="Stark A."/>
            <person name="Kheradpour P."/>
            <person name="Kellis M."/>
            <person name="Flicek P."/>
            <person name="Chen Y."/>
            <person name="Webber C."/>
            <person name="Hardison R."/>
            <person name="Nelson J."/>
            <person name="Hallsworth-Pepin K."/>
            <person name="Delehaunty K."/>
            <person name="Markovic C."/>
            <person name="Minx P."/>
            <person name="Feng Y."/>
            <person name="Kremitzki C."/>
            <person name="Mitreva M."/>
            <person name="Glasscock J."/>
            <person name="Wylie T."/>
            <person name="Wohldmann P."/>
            <person name="Thiru P."/>
            <person name="Nhan M.N."/>
            <person name="Pohl C.S."/>
            <person name="Smith S.M."/>
            <person name="Hou S."/>
            <person name="Nefedov M."/>
            <person name="de Jong P.J."/>
            <person name="Renfree M.B."/>
            <person name="Mardis E.R."/>
            <person name="Wilson R.K."/>
        </authorList>
    </citation>
    <scope>NUCLEOTIDE SEQUENCE [LARGE SCALE GENOMIC DNA]</scope>
    <source>
        <strain evidence="9 10">Glennie</strain>
    </source>
</reference>
<dbReference type="PROSITE" id="PS00134">
    <property type="entry name" value="TRYPSIN_HIS"/>
    <property type="match status" value="1"/>
</dbReference>
<name>A0A6I8N0T6_ORNAN</name>
<dbReference type="InterPro" id="IPR043504">
    <property type="entry name" value="Peptidase_S1_PA_chymotrypsin"/>
</dbReference>
<reference evidence="9" key="3">
    <citation type="submission" date="2025-09" db="UniProtKB">
        <authorList>
            <consortium name="Ensembl"/>
        </authorList>
    </citation>
    <scope>IDENTIFICATION</scope>
    <source>
        <strain evidence="9">Glennie</strain>
    </source>
</reference>
<evidence type="ECO:0000256" key="5">
    <source>
        <dbReference type="ARBA" id="ARBA00023145"/>
    </source>
</evidence>
<feature type="domain" description="Peptidase S1" evidence="8">
    <location>
        <begin position="133"/>
        <end position="359"/>
    </location>
</feature>
<keyword evidence="1 7" id="KW-0645">Protease</keyword>
<evidence type="ECO:0000256" key="6">
    <source>
        <dbReference type="ARBA" id="ARBA00023157"/>
    </source>
</evidence>
<dbReference type="PANTHER" id="PTHR24257">
    <property type="entry name" value="CHYMOTRYPSIN-LIKE ELASTASE FAMILY MEMBER"/>
    <property type="match status" value="1"/>
</dbReference>
<dbReference type="InterPro" id="IPR001314">
    <property type="entry name" value="Peptidase_S1A"/>
</dbReference>
<keyword evidence="4 7" id="KW-0720">Serine protease</keyword>
<dbReference type="FunCoup" id="A0A6I8N0T6">
    <property type="interactions" value="175"/>
</dbReference>
<dbReference type="Bgee" id="ENSOANG00000012297">
    <property type="expression patterns" value="Expressed in cerebellum and 2 other cell types or tissues"/>
</dbReference>
<evidence type="ECO:0000256" key="4">
    <source>
        <dbReference type="ARBA" id="ARBA00022825"/>
    </source>
</evidence>
<keyword evidence="5" id="KW-0865">Zymogen</keyword>
<dbReference type="SMART" id="SM00020">
    <property type="entry name" value="Tryp_SPc"/>
    <property type="match status" value="1"/>
</dbReference>
<dbReference type="GO" id="GO:0006508">
    <property type="term" value="P:proteolysis"/>
    <property type="evidence" value="ECO:0000318"/>
    <property type="project" value="GO_Central"/>
</dbReference>
<evidence type="ECO:0000313" key="9">
    <source>
        <dbReference type="Ensembl" id="ENSOANP00000034572.1"/>
    </source>
</evidence>
<evidence type="ECO:0000313" key="10">
    <source>
        <dbReference type="Proteomes" id="UP000002279"/>
    </source>
</evidence>
<proteinExistence type="predicted"/>
<dbReference type="GO" id="GO:0005615">
    <property type="term" value="C:extracellular space"/>
    <property type="evidence" value="ECO:0000318"/>
    <property type="project" value="GO_Central"/>
</dbReference>
<dbReference type="FunFam" id="2.40.10.10:FF:000017">
    <property type="entry name" value="Chymotrypsin-like elastase family member 1"/>
    <property type="match status" value="1"/>
</dbReference>
<dbReference type="CDD" id="cd00190">
    <property type="entry name" value="Tryp_SPc"/>
    <property type="match status" value="1"/>
</dbReference>
<evidence type="ECO:0000256" key="2">
    <source>
        <dbReference type="ARBA" id="ARBA00022729"/>
    </source>
</evidence>
<dbReference type="PROSITE" id="PS00135">
    <property type="entry name" value="TRYPSIN_SER"/>
    <property type="match status" value="1"/>
</dbReference>
<dbReference type="InterPro" id="IPR009003">
    <property type="entry name" value="Peptidase_S1_PA"/>
</dbReference>
<dbReference type="InterPro" id="IPR033116">
    <property type="entry name" value="TRYPSIN_SER"/>
</dbReference>
<dbReference type="GeneTree" id="ENSGT01030000234528"/>
<keyword evidence="6" id="KW-1015">Disulfide bond</keyword>
<reference evidence="9" key="2">
    <citation type="submission" date="2025-08" db="UniProtKB">
        <authorList>
            <consortium name="Ensembl"/>
        </authorList>
    </citation>
    <scope>IDENTIFICATION</scope>
    <source>
        <strain evidence="9">Glennie</strain>
    </source>
</reference>
<dbReference type="Proteomes" id="UP000002279">
    <property type="component" value="Chromosome 5"/>
</dbReference>
<evidence type="ECO:0000256" key="1">
    <source>
        <dbReference type="ARBA" id="ARBA00022670"/>
    </source>
</evidence>
<dbReference type="PROSITE" id="PS50240">
    <property type="entry name" value="TRYPSIN_DOM"/>
    <property type="match status" value="1"/>
</dbReference>
<organism evidence="9 10">
    <name type="scientific">Ornithorhynchus anatinus</name>
    <name type="common">Duckbill platypus</name>
    <dbReference type="NCBI Taxonomy" id="9258"/>
    <lineage>
        <taxon>Eukaryota</taxon>
        <taxon>Metazoa</taxon>
        <taxon>Chordata</taxon>
        <taxon>Craniata</taxon>
        <taxon>Vertebrata</taxon>
        <taxon>Euteleostomi</taxon>
        <taxon>Mammalia</taxon>
        <taxon>Monotremata</taxon>
        <taxon>Ornithorhynchidae</taxon>
        <taxon>Ornithorhynchus</taxon>
    </lineage>
</organism>
<evidence type="ECO:0000256" key="3">
    <source>
        <dbReference type="ARBA" id="ARBA00022801"/>
    </source>
</evidence>
<dbReference type="GO" id="GO:0004252">
    <property type="term" value="F:serine-type endopeptidase activity"/>
    <property type="evidence" value="ECO:0000318"/>
    <property type="project" value="GO_Central"/>
</dbReference>
<keyword evidence="10" id="KW-1185">Reference proteome</keyword>
<dbReference type="SUPFAM" id="SSF50494">
    <property type="entry name" value="Trypsin-like serine proteases"/>
    <property type="match status" value="1"/>
</dbReference>
<dbReference type="Pfam" id="PF00089">
    <property type="entry name" value="Trypsin"/>
    <property type="match status" value="1"/>
</dbReference>
<dbReference type="Ensembl" id="ENSOANT00000059283.1">
    <property type="protein sequence ID" value="ENSOANP00000034572.1"/>
    <property type="gene ID" value="ENSOANG00000012297.3"/>
</dbReference>
<accession>A0A6I8N0T6</accession>
<dbReference type="InterPro" id="IPR001254">
    <property type="entry name" value="Trypsin_dom"/>
</dbReference>